<comment type="caution">
    <text evidence="4">The sequence shown here is derived from an EMBL/GenBank/DDBJ whole genome shotgun (WGS) entry which is preliminary data.</text>
</comment>
<dbReference type="GO" id="GO:0004252">
    <property type="term" value="F:serine-type endopeptidase activity"/>
    <property type="evidence" value="ECO:0007669"/>
    <property type="project" value="InterPro"/>
</dbReference>
<keyword evidence="2" id="KW-0812">Transmembrane</keyword>
<dbReference type="Gene3D" id="2.10.109.10">
    <property type="entry name" value="Umud Fragment, subunit A"/>
    <property type="match status" value="1"/>
</dbReference>
<accession>A0A7X6DUL7</accession>
<keyword evidence="5" id="KW-1185">Reference proteome</keyword>
<evidence type="ECO:0000259" key="3">
    <source>
        <dbReference type="Pfam" id="PF10502"/>
    </source>
</evidence>
<feature type="transmembrane region" description="Helical" evidence="2">
    <location>
        <begin position="45"/>
        <end position="65"/>
    </location>
</feature>
<dbReference type="InterPro" id="IPR036286">
    <property type="entry name" value="LexA/Signal_pep-like_sf"/>
</dbReference>
<evidence type="ECO:0000313" key="5">
    <source>
        <dbReference type="Proteomes" id="UP000534783"/>
    </source>
</evidence>
<evidence type="ECO:0000256" key="2">
    <source>
        <dbReference type="SAM" id="Phobius"/>
    </source>
</evidence>
<dbReference type="EMBL" id="VTOW01000007">
    <property type="protein sequence ID" value="NKE73459.1"/>
    <property type="molecule type" value="Genomic_DNA"/>
</dbReference>
<name>A0A7X6DUL7_9BACT</name>
<dbReference type="Proteomes" id="UP000534783">
    <property type="component" value="Unassembled WGS sequence"/>
</dbReference>
<proteinExistence type="predicted"/>
<dbReference type="InterPro" id="IPR019533">
    <property type="entry name" value="Peptidase_S26"/>
</dbReference>
<dbReference type="SUPFAM" id="SSF51306">
    <property type="entry name" value="LexA/Signal peptidase"/>
    <property type="match status" value="1"/>
</dbReference>
<dbReference type="Pfam" id="PF10502">
    <property type="entry name" value="Peptidase_S26"/>
    <property type="match status" value="1"/>
</dbReference>
<feature type="compositionally biased region" description="Low complexity" evidence="1">
    <location>
        <begin position="12"/>
        <end position="26"/>
    </location>
</feature>
<reference evidence="4 5" key="1">
    <citation type="journal article" date="2020" name="Nature">
        <title>Bacterial chemolithoautotrophy via manganese oxidation.</title>
        <authorList>
            <person name="Yu H."/>
            <person name="Leadbetter J.R."/>
        </authorList>
    </citation>
    <scope>NUCLEOTIDE SEQUENCE [LARGE SCALE GENOMIC DNA]</scope>
    <source>
        <strain evidence="4 5">Mn-1</strain>
    </source>
</reference>
<feature type="domain" description="Peptidase S26" evidence="3">
    <location>
        <begin position="112"/>
        <end position="198"/>
    </location>
</feature>
<dbReference type="GO" id="GO:0006465">
    <property type="term" value="P:signal peptide processing"/>
    <property type="evidence" value="ECO:0007669"/>
    <property type="project" value="InterPro"/>
</dbReference>
<organism evidence="4 5">
    <name type="scientific">Candidatus Manganitrophus noduliformans</name>
    <dbReference type="NCBI Taxonomy" id="2606439"/>
    <lineage>
        <taxon>Bacteria</taxon>
        <taxon>Pseudomonadati</taxon>
        <taxon>Nitrospirota</taxon>
        <taxon>Nitrospiria</taxon>
        <taxon>Candidatus Troglogloeales</taxon>
        <taxon>Candidatus Manganitrophaceae</taxon>
        <taxon>Candidatus Manganitrophus</taxon>
    </lineage>
</organism>
<evidence type="ECO:0000256" key="1">
    <source>
        <dbReference type="SAM" id="MobiDB-lite"/>
    </source>
</evidence>
<keyword evidence="2" id="KW-0472">Membrane</keyword>
<sequence length="201" mass="23396">MKRSRARRRSSDSLSGIFKKSRSSSSNNACWENMKISQPALSRKIKISAVFLAALIVFAALPVVYERLPYKIVATKDRSFPWRIWIESPPGSNYRTGEYVELRVFFQNRYVEHVRFLIKQVACRGGDYLRVEEGVFYCNGREIARAQFKDSAGRPLRIMTYDGTIPEKSYFVLASHPMSYDSRYYGLVDEKFIVHRMRPII</sequence>
<dbReference type="AlphaFoldDB" id="A0A7X6DUL7"/>
<keyword evidence="2" id="KW-1133">Transmembrane helix</keyword>
<feature type="region of interest" description="Disordered" evidence="1">
    <location>
        <begin position="1"/>
        <end position="27"/>
    </location>
</feature>
<evidence type="ECO:0000313" key="4">
    <source>
        <dbReference type="EMBL" id="NKE73459.1"/>
    </source>
</evidence>
<gene>
    <name evidence="4" type="ORF">MNODULE_22115</name>
</gene>
<protein>
    <recommendedName>
        <fullName evidence="3">Peptidase S26 domain-containing protein</fullName>
    </recommendedName>
</protein>